<proteinExistence type="predicted"/>
<accession>A0A4V6RQM8</accession>
<keyword evidence="2" id="KW-1185">Reference proteome</keyword>
<dbReference type="VEuPathDB" id="FungiDB:EYZ11_012203"/>
<sequence>MAQCLDENIPEIIMSYQTYIWHPWLNVSQASVCPYPGNIHQDLTFIRQKSSGVAVGSPEDANSLDSLGVVRVLDNILEEGIGGAQVRVLDFPSQVALNDEKLIFEKFQTFMTYITIKPMSSRNRMS</sequence>
<organism evidence="1 2">
    <name type="scientific">Aspergillus tanneri</name>
    <dbReference type="NCBI Taxonomy" id="1220188"/>
    <lineage>
        <taxon>Eukaryota</taxon>
        <taxon>Fungi</taxon>
        <taxon>Dikarya</taxon>
        <taxon>Ascomycota</taxon>
        <taxon>Pezizomycotina</taxon>
        <taxon>Eurotiomycetes</taxon>
        <taxon>Eurotiomycetidae</taxon>
        <taxon>Eurotiales</taxon>
        <taxon>Aspergillaceae</taxon>
        <taxon>Aspergillus</taxon>
        <taxon>Aspergillus subgen. Circumdati</taxon>
    </lineage>
</organism>
<reference evidence="1 2" key="1">
    <citation type="submission" date="2019-03" db="EMBL/GenBank/DDBJ databases">
        <title>The genome sequence of a newly discovered highly antifungal drug resistant Aspergillus species, Aspergillus tanneri NIH 1004.</title>
        <authorList>
            <person name="Mounaud S."/>
            <person name="Singh I."/>
            <person name="Joardar V."/>
            <person name="Pakala S."/>
            <person name="Pakala S."/>
            <person name="Venepally P."/>
            <person name="Hoover J."/>
            <person name="Nierman W."/>
            <person name="Chung J."/>
            <person name="Losada L."/>
        </authorList>
    </citation>
    <scope>NUCLEOTIDE SEQUENCE [LARGE SCALE GENOMIC DNA]</scope>
    <source>
        <strain evidence="1 2">NIH1004</strain>
    </source>
</reference>
<protein>
    <submittedName>
        <fullName evidence="1">Uncharacterized protein</fullName>
    </submittedName>
</protein>
<dbReference type="Proteomes" id="UP000308092">
    <property type="component" value="Unassembled WGS sequence"/>
</dbReference>
<comment type="caution">
    <text evidence="1">The sequence shown here is derived from an EMBL/GenBank/DDBJ whole genome shotgun (WGS) entry which is preliminary data.</text>
</comment>
<evidence type="ECO:0000313" key="2">
    <source>
        <dbReference type="Proteomes" id="UP000308092"/>
    </source>
</evidence>
<name>A0A4V6RQM8_9EURO</name>
<gene>
    <name evidence="1" type="ORF">EYZ11_012203</name>
</gene>
<evidence type="ECO:0000313" key="1">
    <source>
        <dbReference type="EMBL" id="THC88344.1"/>
    </source>
</evidence>
<dbReference type="EMBL" id="SOSA01000870">
    <property type="protein sequence ID" value="THC88344.1"/>
    <property type="molecule type" value="Genomic_DNA"/>
</dbReference>
<dbReference type="AlphaFoldDB" id="A0A4V6RQM8"/>